<dbReference type="AlphaFoldDB" id="A0A5N5IA33"/>
<dbReference type="Pfam" id="PF07524">
    <property type="entry name" value="Bromo_TP"/>
    <property type="match status" value="1"/>
</dbReference>
<reference evidence="8" key="2">
    <citation type="submission" date="2019-10" db="EMBL/GenBank/DDBJ databases">
        <title>A de novo genome assembly of a pear dwarfing rootstock.</title>
        <authorList>
            <person name="Wang F."/>
            <person name="Wang J."/>
            <person name="Li S."/>
            <person name="Zhang Y."/>
            <person name="Fang M."/>
            <person name="Ma L."/>
            <person name="Zhao Y."/>
            <person name="Jiang S."/>
        </authorList>
    </citation>
    <scope>NUCLEOTIDE SEQUENCE [LARGE SCALE GENOMIC DNA]</scope>
</reference>
<evidence type="ECO:0000256" key="3">
    <source>
        <dbReference type="ARBA" id="ARBA00023163"/>
    </source>
</evidence>
<evidence type="ECO:0000256" key="1">
    <source>
        <dbReference type="ARBA" id="ARBA00004123"/>
    </source>
</evidence>
<dbReference type="Gene3D" id="1.10.20.10">
    <property type="entry name" value="Histone, subunit A"/>
    <property type="match status" value="1"/>
</dbReference>
<feature type="region of interest" description="Disordered" evidence="5">
    <location>
        <begin position="199"/>
        <end position="228"/>
    </location>
</feature>
<keyword evidence="7" id="KW-0396">Initiation factor</keyword>
<dbReference type="PANTHER" id="PTHR46338">
    <property type="entry name" value="TRANSCRIPTION INITIATION FACTOR TFIID SUBUNIT 8"/>
    <property type="match status" value="1"/>
</dbReference>
<feature type="compositionally biased region" description="Gly residues" evidence="5">
    <location>
        <begin position="203"/>
        <end position="217"/>
    </location>
</feature>
<evidence type="ECO:0000256" key="4">
    <source>
        <dbReference type="ARBA" id="ARBA00023242"/>
    </source>
</evidence>
<comment type="caution">
    <text evidence="7">The sequence shown here is derived from an EMBL/GenBank/DDBJ whole genome shotgun (WGS) entry which is preliminary data.</text>
</comment>
<organism evidence="7 8">
    <name type="scientific">Pyrus ussuriensis x Pyrus communis</name>
    <dbReference type="NCBI Taxonomy" id="2448454"/>
    <lineage>
        <taxon>Eukaryota</taxon>
        <taxon>Viridiplantae</taxon>
        <taxon>Streptophyta</taxon>
        <taxon>Embryophyta</taxon>
        <taxon>Tracheophyta</taxon>
        <taxon>Spermatophyta</taxon>
        <taxon>Magnoliopsida</taxon>
        <taxon>eudicotyledons</taxon>
        <taxon>Gunneridae</taxon>
        <taxon>Pentapetalae</taxon>
        <taxon>rosids</taxon>
        <taxon>fabids</taxon>
        <taxon>Rosales</taxon>
        <taxon>Rosaceae</taxon>
        <taxon>Amygdaloideae</taxon>
        <taxon>Maleae</taxon>
        <taxon>Pyrus</taxon>
    </lineage>
</organism>
<feature type="region of interest" description="Disordered" evidence="5">
    <location>
        <begin position="1"/>
        <end position="26"/>
    </location>
</feature>
<evidence type="ECO:0000256" key="2">
    <source>
        <dbReference type="ARBA" id="ARBA00023015"/>
    </source>
</evidence>
<reference evidence="7 8" key="1">
    <citation type="submission" date="2019-09" db="EMBL/GenBank/DDBJ databases">
        <authorList>
            <person name="Ou C."/>
        </authorList>
    </citation>
    <scope>NUCLEOTIDE SEQUENCE [LARGE SCALE GENOMIC DNA]</scope>
    <source>
        <strain evidence="7">S2</strain>
        <tissue evidence="7">Leaf</tissue>
    </source>
</reference>
<feature type="compositionally biased region" description="Polar residues" evidence="5">
    <location>
        <begin position="14"/>
        <end position="23"/>
    </location>
</feature>
<comment type="subcellular location">
    <subcellularLocation>
        <location evidence="1">Nucleus</location>
    </subcellularLocation>
</comment>
<dbReference type="InterPro" id="IPR037818">
    <property type="entry name" value="TAF8"/>
</dbReference>
<accession>A0A5N5IA33</accession>
<name>A0A5N5IA33_9ROSA</name>
<dbReference type="GO" id="GO:0003743">
    <property type="term" value="F:translation initiation factor activity"/>
    <property type="evidence" value="ECO:0007669"/>
    <property type="project" value="UniProtKB-KW"/>
</dbReference>
<dbReference type="GO" id="GO:0046982">
    <property type="term" value="F:protein heterodimerization activity"/>
    <property type="evidence" value="ECO:0007669"/>
    <property type="project" value="InterPro"/>
</dbReference>
<keyword evidence="4" id="KW-0539">Nucleus</keyword>
<evidence type="ECO:0000259" key="6">
    <source>
        <dbReference type="SMART" id="SM00576"/>
    </source>
</evidence>
<evidence type="ECO:0000313" key="7">
    <source>
        <dbReference type="EMBL" id="KAB2637045.1"/>
    </source>
</evidence>
<sequence>MSQKPKSRRKTTKIEQTPTLPIQNPTPPEFHFAIARIAVSQITQSVGFKSTKPSALETLTHIAVKYIGAVASASASYAAMAKRTNTNVFDFANALHDLQSVQGFRGASALHENGFCVLGSSVLSDLAGFVRWNQETPFARPIPRVEKLGAEKRGNGVPIPPELDSRRGLHVPRWLPAFPDMGKAVGKRRNGEELWENVVASNGGSGGGGEGESGNGKGNCRESVGKSKRGRVRFRVGGGEEESGVVGGMGVDLRSGVCRGGKRVSCSNSKIGYTNFSTRTRIHEFVDDDDGDKR</sequence>
<keyword evidence="3" id="KW-0804">Transcription</keyword>
<reference evidence="7 8" key="3">
    <citation type="submission" date="2019-11" db="EMBL/GenBank/DDBJ databases">
        <title>A de novo genome assembly of a pear dwarfing rootstock.</title>
        <authorList>
            <person name="Wang F."/>
            <person name="Wang J."/>
            <person name="Li S."/>
            <person name="Zhang Y."/>
            <person name="Fang M."/>
            <person name="Ma L."/>
            <person name="Zhao Y."/>
            <person name="Jiang S."/>
        </authorList>
    </citation>
    <scope>NUCLEOTIDE SEQUENCE [LARGE SCALE GENOMIC DNA]</scope>
    <source>
        <strain evidence="7">S2</strain>
        <tissue evidence="7">Leaf</tissue>
    </source>
</reference>
<feature type="domain" description="Bromodomain associated" evidence="6">
    <location>
        <begin position="28"/>
        <end position="104"/>
    </location>
</feature>
<dbReference type="GO" id="GO:0005669">
    <property type="term" value="C:transcription factor TFIID complex"/>
    <property type="evidence" value="ECO:0007669"/>
    <property type="project" value="InterPro"/>
</dbReference>
<proteinExistence type="predicted"/>
<keyword evidence="2" id="KW-0805">Transcription regulation</keyword>
<dbReference type="EMBL" id="SMOL01000004">
    <property type="protein sequence ID" value="KAB2637045.1"/>
    <property type="molecule type" value="Genomic_DNA"/>
</dbReference>
<keyword evidence="7" id="KW-0648">Protein biosynthesis</keyword>
<dbReference type="InterPro" id="IPR009072">
    <property type="entry name" value="Histone-fold"/>
</dbReference>
<dbReference type="OrthoDB" id="436852at2759"/>
<dbReference type="InterPro" id="IPR006565">
    <property type="entry name" value="BTP"/>
</dbReference>
<protein>
    <submittedName>
        <fullName evidence="7">Transcription initiation factor TFIID subunit 8-like</fullName>
    </submittedName>
</protein>
<evidence type="ECO:0000313" key="8">
    <source>
        <dbReference type="Proteomes" id="UP000327157"/>
    </source>
</evidence>
<evidence type="ECO:0000256" key="5">
    <source>
        <dbReference type="SAM" id="MobiDB-lite"/>
    </source>
</evidence>
<keyword evidence="8" id="KW-1185">Reference proteome</keyword>
<dbReference type="Proteomes" id="UP000327157">
    <property type="component" value="Chromosome 5"/>
</dbReference>
<dbReference type="SMART" id="SM00576">
    <property type="entry name" value="BTP"/>
    <property type="match status" value="1"/>
</dbReference>
<dbReference type="PANTHER" id="PTHR46338:SF13">
    <property type="entry name" value="TRANSCRIPTION INITIATION FACTOR TFIID SUBUNIT 8-LIKE"/>
    <property type="match status" value="1"/>
</dbReference>
<feature type="compositionally biased region" description="Basic residues" evidence="5">
    <location>
        <begin position="1"/>
        <end position="11"/>
    </location>
</feature>
<gene>
    <name evidence="7" type="ORF">D8674_027579</name>
</gene>